<dbReference type="Gene3D" id="1.20.1260.10">
    <property type="match status" value="1"/>
</dbReference>
<name>A0ABZ0TU25_9SPHI</name>
<organism evidence="3 4">
    <name type="scientific">Mucilaginibacter sabulilitoris</name>
    <dbReference type="NCBI Taxonomy" id="1173583"/>
    <lineage>
        <taxon>Bacteria</taxon>
        <taxon>Pseudomonadati</taxon>
        <taxon>Bacteroidota</taxon>
        <taxon>Sphingobacteriia</taxon>
        <taxon>Sphingobacteriales</taxon>
        <taxon>Sphingobacteriaceae</taxon>
        <taxon>Mucilaginibacter</taxon>
    </lineage>
</organism>
<evidence type="ECO:0000256" key="1">
    <source>
        <dbReference type="SAM" id="Coils"/>
    </source>
</evidence>
<dbReference type="Proteomes" id="UP001324380">
    <property type="component" value="Chromosome"/>
</dbReference>
<feature type="coiled-coil region" evidence="1">
    <location>
        <begin position="15"/>
        <end position="42"/>
    </location>
</feature>
<dbReference type="InterPro" id="IPR011971">
    <property type="entry name" value="CHP02284"/>
</dbReference>
<protein>
    <submittedName>
        <fullName evidence="3">PA2169 family four-helix-bundle protein</fullName>
    </submittedName>
</protein>
<evidence type="ECO:0000313" key="3">
    <source>
        <dbReference type="EMBL" id="WPU96587.1"/>
    </source>
</evidence>
<dbReference type="EMBL" id="CP139558">
    <property type="protein sequence ID" value="WPU96587.1"/>
    <property type="molecule type" value="Genomic_DNA"/>
</dbReference>
<accession>A0ABZ0TU25</accession>
<keyword evidence="4" id="KW-1185">Reference proteome</keyword>
<dbReference type="InterPro" id="IPR016920">
    <property type="entry name" value="UCP029477"/>
</dbReference>
<keyword evidence="1" id="KW-0175">Coiled coil</keyword>
<dbReference type="RefSeq" id="WP_321565680.1">
    <property type="nucleotide sequence ID" value="NZ_CP139558.1"/>
</dbReference>
<evidence type="ECO:0000313" key="4">
    <source>
        <dbReference type="Proteomes" id="UP001324380"/>
    </source>
</evidence>
<dbReference type="PIRSF" id="PIRSF029477">
    <property type="entry name" value="UCP029477"/>
    <property type="match status" value="1"/>
</dbReference>
<dbReference type="NCBIfam" id="TIGR02284">
    <property type="entry name" value="PA2169 family four-helix-bundle protein"/>
    <property type="match status" value="1"/>
</dbReference>
<sequence>MENTQATTEVLNDLVQINNDRIEGYQRALKDLKDNEADLKSLFTTLIGDSHRYKLELGTEIAALGKDIETGTTTSGKIHRTWLDVKAAFTAHDTHDILEECEFGEDAILKAYKQALEEEYLPAYLRQLITRQQDELLDAHDEIKALRDGVQ</sequence>
<gene>
    <name evidence="3" type="ORF">SNE25_13770</name>
</gene>
<dbReference type="Pfam" id="PF09537">
    <property type="entry name" value="DUF2383"/>
    <property type="match status" value="1"/>
</dbReference>
<proteinExistence type="predicted"/>
<feature type="domain" description="DUF2383" evidence="2">
    <location>
        <begin position="7"/>
        <end position="118"/>
    </location>
</feature>
<dbReference type="InterPro" id="IPR012347">
    <property type="entry name" value="Ferritin-like"/>
</dbReference>
<evidence type="ECO:0000259" key="2">
    <source>
        <dbReference type="Pfam" id="PF09537"/>
    </source>
</evidence>
<reference evidence="3 4" key="1">
    <citation type="submission" date="2023-11" db="EMBL/GenBank/DDBJ databases">
        <title>Analysis of the Genomes of Mucilaginibacter gossypii cycad 4 and M. sabulilitoris SNA2: microbes with the potential for plant growth promotion.</title>
        <authorList>
            <person name="Hirsch A.M."/>
            <person name="Humm E."/>
            <person name="Rubbi M."/>
            <person name="Del Vecchio G."/>
            <person name="Ha S.M."/>
            <person name="Pellegrini M."/>
            <person name="Gunsalus R.P."/>
        </authorList>
    </citation>
    <scope>NUCLEOTIDE SEQUENCE [LARGE SCALE GENOMIC DNA]</scope>
    <source>
        <strain evidence="3 4">SNA2</strain>
    </source>
</reference>
<dbReference type="InterPro" id="IPR019052">
    <property type="entry name" value="DUF2383"/>
</dbReference>